<dbReference type="SUPFAM" id="SSF52172">
    <property type="entry name" value="CheY-like"/>
    <property type="match status" value="1"/>
</dbReference>
<dbReference type="SMART" id="SM00448">
    <property type="entry name" value="REC"/>
    <property type="match status" value="1"/>
</dbReference>
<feature type="domain" description="HAMP" evidence="21">
    <location>
        <begin position="389"/>
        <end position="442"/>
    </location>
</feature>
<evidence type="ECO:0000259" key="19">
    <source>
        <dbReference type="PROSITE" id="PS50112"/>
    </source>
</evidence>
<dbReference type="InterPro" id="IPR003661">
    <property type="entry name" value="HisK_dim/P_dom"/>
</dbReference>
<evidence type="ECO:0000256" key="3">
    <source>
        <dbReference type="ARBA" id="ARBA00006402"/>
    </source>
</evidence>
<dbReference type="CDD" id="cd17546">
    <property type="entry name" value="REC_hyHK_CKI1_RcsC-like"/>
    <property type="match status" value="1"/>
</dbReference>
<dbReference type="Pfam" id="PF00672">
    <property type="entry name" value="HAMP"/>
    <property type="match status" value="1"/>
</dbReference>
<dbReference type="PRINTS" id="PR00344">
    <property type="entry name" value="BCTRLSENSOR"/>
</dbReference>
<evidence type="ECO:0000256" key="5">
    <source>
        <dbReference type="ARBA" id="ARBA00022553"/>
    </source>
</evidence>
<keyword evidence="23" id="KW-1185">Reference proteome</keyword>
<dbReference type="RefSeq" id="WP_015214952.1">
    <property type="nucleotide sequence ID" value="NC_019771.1"/>
</dbReference>
<evidence type="ECO:0000313" key="22">
    <source>
        <dbReference type="EMBL" id="AFZ58322.1"/>
    </source>
</evidence>
<feature type="domain" description="PAS" evidence="19">
    <location>
        <begin position="832"/>
        <end position="904"/>
    </location>
</feature>
<evidence type="ECO:0000256" key="4">
    <source>
        <dbReference type="ARBA" id="ARBA00012438"/>
    </source>
</evidence>
<dbReference type="STRING" id="272123.Anacy_2898"/>
<dbReference type="InterPro" id="IPR003594">
    <property type="entry name" value="HATPase_dom"/>
</dbReference>
<dbReference type="Pfam" id="PF02518">
    <property type="entry name" value="HATPase_c"/>
    <property type="match status" value="1"/>
</dbReference>
<dbReference type="InterPro" id="IPR013655">
    <property type="entry name" value="PAS_fold_3"/>
</dbReference>
<dbReference type="PANTHER" id="PTHR43047">
    <property type="entry name" value="TWO-COMPONENT HISTIDINE PROTEIN KINASE"/>
    <property type="match status" value="1"/>
</dbReference>
<evidence type="ECO:0000256" key="8">
    <source>
        <dbReference type="ARBA" id="ARBA00022777"/>
    </source>
</evidence>
<dbReference type="SUPFAM" id="SSF47384">
    <property type="entry name" value="Homodimeric domain of signal transducing histidine kinase"/>
    <property type="match status" value="1"/>
</dbReference>
<dbReference type="FunFam" id="1.10.287.130:FF:000038">
    <property type="entry name" value="Sensory transduction histidine kinase"/>
    <property type="match status" value="1"/>
</dbReference>
<dbReference type="CDD" id="cd18773">
    <property type="entry name" value="PDC1_HK_sensor"/>
    <property type="match status" value="1"/>
</dbReference>
<dbReference type="CDD" id="cd00082">
    <property type="entry name" value="HisKA"/>
    <property type="match status" value="1"/>
</dbReference>
<keyword evidence="12" id="KW-0131">Cell cycle</keyword>
<dbReference type="InterPro" id="IPR013767">
    <property type="entry name" value="PAS_fold"/>
</dbReference>
<evidence type="ECO:0000256" key="1">
    <source>
        <dbReference type="ARBA" id="ARBA00000085"/>
    </source>
</evidence>
<feature type="domain" description="PAC" evidence="20">
    <location>
        <begin position="655"/>
        <end position="708"/>
    </location>
</feature>
<dbReference type="PROSITE" id="PS50112">
    <property type="entry name" value="PAS"/>
    <property type="match status" value="4"/>
</dbReference>
<dbReference type="GO" id="GO:0000155">
    <property type="term" value="F:phosphorelay sensor kinase activity"/>
    <property type="evidence" value="ECO:0007669"/>
    <property type="project" value="InterPro"/>
</dbReference>
<keyword evidence="5 14" id="KW-0597">Phosphoprotein</keyword>
<evidence type="ECO:0000259" key="18">
    <source>
        <dbReference type="PROSITE" id="PS50110"/>
    </source>
</evidence>
<dbReference type="SMART" id="SM00388">
    <property type="entry name" value="HisKA"/>
    <property type="match status" value="1"/>
</dbReference>
<dbReference type="EC" id="2.7.13.3" evidence="4"/>
<dbReference type="InterPro" id="IPR011006">
    <property type="entry name" value="CheY-like_superfamily"/>
</dbReference>
<sequence length="1445" mass="163903">MNYLSVNWIAKRFGKVSLQTLLIVPFVLQTVGVVALVGYLSYRSGKVAVENLADKLMDQTAKRISDRLNTSLQTQQQAVAVNHRNTRQGLLNINNIEQVQNHLWQQINSFPSLIYTYFVTEAGDEIGYGRLVSQEAIAQGKKLTGEKLKIGTLYSSQIRTAQPKNRNYYLVNEQGKSRKMLHTLTMDNSKMSWYLHAKAAKKQTWAPIFVYRAFSTLGLYAVAPVYDANGKFQGIFGSGTVLSDISTFLSQLKFSPSGQTFILERSGDLVATSTLEIPFIKHDKKPPIRLPAIHSQDARTKAVATQMQQQYGDFQQIRASHTFKVALREEILFAHVDPYGDEYGLDWLVVTVIPASDFMGEIQANTNSTILLCGLTLFIVTSMGILTAGWITRPIIQLSRASQALAAGEWQQPLPENAAIAELQILAASFNRMGEQLQKAIQKSEEKFAKVLCASPDPITLINLTDGSYLAVNDEFLTLTGYTNEEVIGHTMDELNLLVHAQQAQEIYHQLQTQQTIHNYEMEWRSKSGEIKTGLLSSELIELEDDIFVLSVFKDISNVYNELRLRQKAEAELRESNHFIQQVADYSPQILYILNPNTWANLYVNRQSIEILGYTPEEFLQGGSQFFLDILHPEDLPLLSRNIAHWKIARDGEILTTEYRMRHKNGSWCWLRSRDVVFARDENHQVIKILGTAQDISESKQVEAALEKELIRTRILFNTSFDGIVILDSKGKVLDSNLSFAKMLGYTLEEVKTLYVSDWDAKWTKAEIQKLIEEVNLKKRVLFETRYRRQDGLIYDVEISANSVNWDNEIIQFCICRDITQRKQIEAALQQAHNQITFHIENTPLATIIWNDQFQVQEWSKQAEKIFGWSVAEVLNKNMFDWQFIFEEDLEQVKSEAERLISKESSICNNRNYRKNGSVIHCQWFNSTLLDEFGNLISILSFVQDVSDRVQAELELQQAKEAAEAANQAKSAFLANMSHELRTPLNAILGFAQLMNWDSKLLPEHQEQIKLIYSSGEHLLKLINEILELSKIEAGIMTLDKQEIDLFELLNSLNSMFSQQIRKKRLQLHQEILPQVPQYIIVDAQKLQQILINLVGNAIKFTQKGSIYLSVSLVNQPTKSSSEFNNLSYIQFQVIDTGIGIAPQDLDIIFDAFTQAPAGQHSLHEGTGLGLAISRRLVQLMGGEIILNSTFGKGSTFQFTIPVVVVTGTHIKPKKPTQRVTGLATNQPNYRILVVDDQALNRLFLVKLLGKLKLEVREAVNGEEAISLWQKWQPHLIYMDIRMPGLDGYEVTKQIRSIEQPDQSTIIIALTAQASNDDSEERSHRRLAIEAGCNDYISKPFRAETLFSKMAEHLDICYTYDNPAPPSLALKQALTAEDLAVMPQAWVVELRQASVSCEQTAVEQLITQIPPEHSSLALSLDQLTQNFAFEQIMKLAQTYLYGQKP</sequence>
<dbReference type="InterPro" id="IPR035965">
    <property type="entry name" value="PAS-like_dom_sf"/>
</dbReference>
<evidence type="ECO:0000256" key="16">
    <source>
        <dbReference type="SAM" id="Phobius"/>
    </source>
</evidence>
<keyword evidence="15" id="KW-0175">Coiled coil</keyword>
<dbReference type="InterPro" id="IPR005467">
    <property type="entry name" value="His_kinase_dom"/>
</dbReference>
<dbReference type="Gene3D" id="3.30.565.10">
    <property type="entry name" value="Histidine kinase-like ATPase, C-terminal domain"/>
    <property type="match status" value="1"/>
</dbReference>
<dbReference type="Gene3D" id="3.30.450.20">
    <property type="entry name" value="PAS domain"/>
    <property type="match status" value="5"/>
</dbReference>
<accession>K9ZIE4</accession>
<dbReference type="PROSITE" id="PS50109">
    <property type="entry name" value="HIS_KIN"/>
    <property type="match status" value="1"/>
</dbReference>
<feature type="domain" description="PAS" evidence="19">
    <location>
        <begin position="444"/>
        <end position="520"/>
    </location>
</feature>
<evidence type="ECO:0000256" key="7">
    <source>
        <dbReference type="ARBA" id="ARBA00022741"/>
    </source>
</evidence>
<dbReference type="InterPro" id="IPR004358">
    <property type="entry name" value="Sig_transdc_His_kin-like_C"/>
</dbReference>
<evidence type="ECO:0000259" key="17">
    <source>
        <dbReference type="PROSITE" id="PS50109"/>
    </source>
</evidence>
<keyword evidence="16" id="KW-0812">Transmembrane</keyword>
<keyword evidence="11 16" id="KW-0472">Membrane</keyword>
<evidence type="ECO:0000313" key="23">
    <source>
        <dbReference type="Proteomes" id="UP000010474"/>
    </source>
</evidence>
<dbReference type="Proteomes" id="UP000010474">
    <property type="component" value="Chromosome"/>
</dbReference>
<dbReference type="Pfam" id="PF00989">
    <property type="entry name" value="PAS"/>
    <property type="match status" value="1"/>
</dbReference>
<dbReference type="InterPro" id="IPR000700">
    <property type="entry name" value="PAS-assoc_C"/>
</dbReference>
<dbReference type="eggNOG" id="COG0745">
    <property type="taxonomic scope" value="Bacteria"/>
</dbReference>
<keyword evidence="7" id="KW-0547">Nucleotide-binding</keyword>
<dbReference type="KEGG" id="acy:Anacy_2898"/>
<protein>
    <recommendedName>
        <fullName evidence="13">Circadian input-output histidine kinase CikA</fullName>
        <ecNumber evidence="4">2.7.13.3</ecNumber>
    </recommendedName>
</protein>
<feature type="transmembrane region" description="Helical" evidence="16">
    <location>
        <begin position="20"/>
        <end position="42"/>
    </location>
</feature>
<dbReference type="GO" id="GO:0016020">
    <property type="term" value="C:membrane"/>
    <property type="evidence" value="ECO:0007669"/>
    <property type="project" value="UniProtKB-SubCell"/>
</dbReference>
<dbReference type="OrthoDB" id="9809348at2"/>
<dbReference type="SMART" id="SM00086">
    <property type="entry name" value="PAC"/>
    <property type="match status" value="5"/>
</dbReference>
<dbReference type="NCBIfam" id="TIGR00229">
    <property type="entry name" value="sensory_box"/>
    <property type="match status" value="4"/>
</dbReference>
<dbReference type="InterPro" id="IPR001610">
    <property type="entry name" value="PAC"/>
</dbReference>
<evidence type="ECO:0000256" key="2">
    <source>
        <dbReference type="ARBA" id="ARBA00004370"/>
    </source>
</evidence>
<evidence type="ECO:0000256" key="6">
    <source>
        <dbReference type="ARBA" id="ARBA00022679"/>
    </source>
</evidence>
<dbReference type="Gene3D" id="3.40.50.2300">
    <property type="match status" value="1"/>
</dbReference>
<evidence type="ECO:0000256" key="11">
    <source>
        <dbReference type="ARBA" id="ARBA00023136"/>
    </source>
</evidence>
<dbReference type="InterPro" id="IPR036890">
    <property type="entry name" value="HATPase_C_sf"/>
</dbReference>
<keyword evidence="8 22" id="KW-0418">Kinase</keyword>
<evidence type="ECO:0000259" key="20">
    <source>
        <dbReference type="PROSITE" id="PS50113"/>
    </source>
</evidence>
<dbReference type="CDD" id="cd06225">
    <property type="entry name" value="HAMP"/>
    <property type="match status" value="1"/>
</dbReference>
<evidence type="ECO:0000256" key="14">
    <source>
        <dbReference type="PROSITE-ProRule" id="PRU00169"/>
    </source>
</evidence>
<feature type="transmembrane region" description="Helical" evidence="16">
    <location>
        <begin position="369"/>
        <end position="391"/>
    </location>
</feature>
<evidence type="ECO:0000259" key="21">
    <source>
        <dbReference type="PROSITE" id="PS50885"/>
    </source>
</evidence>
<dbReference type="SUPFAM" id="SSF55874">
    <property type="entry name" value="ATPase domain of HSP90 chaperone/DNA topoisomerase II/histidine kinase"/>
    <property type="match status" value="1"/>
</dbReference>
<dbReference type="SUPFAM" id="SSF55785">
    <property type="entry name" value="PYP-like sensor domain (PAS domain)"/>
    <property type="match status" value="4"/>
</dbReference>
<gene>
    <name evidence="22" type="ordered locus">Anacy_2898</name>
</gene>
<keyword evidence="10" id="KW-0902">Two-component regulatory system</keyword>
<reference evidence="23" key="1">
    <citation type="journal article" date="2013" name="Proc. Natl. Acad. Sci. U.S.A.">
        <title>Improving the coverage of the cyanobacterial phylum using diversity-driven genome sequencing.</title>
        <authorList>
            <person name="Shih P.M."/>
            <person name="Wu D."/>
            <person name="Latifi A."/>
            <person name="Axen S.D."/>
            <person name="Fewer D.P."/>
            <person name="Talla E."/>
            <person name="Calteau A."/>
            <person name="Cai F."/>
            <person name="Tandeau de Marsac N."/>
            <person name="Rippka R."/>
            <person name="Herdman M."/>
            <person name="Sivonen K."/>
            <person name="Coursin T."/>
            <person name="Laurent T."/>
            <person name="Goodwin L."/>
            <person name="Nolan M."/>
            <person name="Davenport K.W."/>
            <person name="Han C.S."/>
            <person name="Rubin E.M."/>
            <person name="Eisen J.A."/>
            <person name="Woyke T."/>
            <person name="Gugger M."/>
            <person name="Kerfeld C.A."/>
        </authorList>
    </citation>
    <scope>NUCLEOTIDE SEQUENCE [LARGE SCALE GENOMIC DNA]</scope>
    <source>
        <strain evidence="23">ATCC 27899 / PCC 7122</strain>
    </source>
</reference>
<dbReference type="InterPro" id="IPR003660">
    <property type="entry name" value="HAMP_dom"/>
</dbReference>
<dbReference type="PATRIC" id="fig|272123.3.peg.3162"/>
<dbReference type="Pfam" id="PF13426">
    <property type="entry name" value="PAS_9"/>
    <property type="match status" value="2"/>
</dbReference>
<keyword evidence="16" id="KW-1133">Transmembrane helix</keyword>
<dbReference type="PROSITE" id="PS50885">
    <property type="entry name" value="HAMP"/>
    <property type="match status" value="1"/>
</dbReference>
<dbReference type="GO" id="GO:0006355">
    <property type="term" value="P:regulation of DNA-templated transcription"/>
    <property type="evidence" value="ECO:0007669"/>
    <property type="project" value="InterPro"/>
</dbReference>
<dbReference type="EMBL" id="CP003659">
    <property type="protein sequence ID" value="AFZ58322.1"/>
    <property type="molecule type" value="Genomic_DNA"/>
</dbReference>
<dbReference type="InterPro" id="IPR000014">
    <property type="entry name" value="PAS"/>
</dbReference>
<dbReference type="GO" id="GO:0005524">
    <property type="term" value="F:ATP binding"/>
    <property type="evidence" value="ECO:0007669"/>
    <property type="project" value="UniProtKB-KW"/>
</dbReference>
<dbReference type="eggNOG" id="COG2770">
    <property type="taxonomic scope" value="Bacteria"/>
</dbReference>
<keyword evidence="9" id="KW-0067">ATP-binding</keyword>
<dbReference type="PROSITE" id="PS50113">
    <property type="entry name" value="PAC"/>
    <property type="match status" value="3"/>
</dbReference>
<dbReference type="HOGENOM" id="CLU_000445_114_10_3"/>
<dbReference type="PANTHER" id="PTHR43047:SF64">
    <property type="entry name" value="HISTIDINE KINASE CONTAINING CHEY-HOMOLOGOUS RECEIVER DOMAIN AND PAS DOMAIN-RELATED"/>
    <property type="match status" value="1"/>
</dbReference>
<dbReference type="InterPro" id="IPR001789">
    <property type="entry name" value="Sig_transdc_resp-reg_receiver"/>
</dbReference>
<evidence type="ECO:0000256" key="13">
    <source>
        <dbReference type="ARBA" id="ARBA00074306"/>
    </source>
</evidence>
<dbReference type="SMART" id="SM00387">
    <property type="entry name" value="HATPase_c"/>
    <property type="match status" value="1"/>
</dbReference>
<dbReference type="InterPro" id="IPR036097">
    <property type="entry name" value="HisK_dim/P_sf"/>
</dbReference>
<comment type="similarity">
    <text evidence="3">In the N-terminal section; belongs to the phytochrome family.</text>
</comment>
<feature type="domain" description="PAC" evidence="20">
    <location>
        <begin position="901"/>
        <end position="958"/>
    </location>
</feature>
<dbReference type="SUPFAM" id="SSF158472">
    <property type="entry name" value="HAMP domain-like"/>
    <property type="match status" value="1"/>
</dbReference>
<dbReference type="CDD" id="cd00130">
    <property type="entry name" value="PAS"/>
    <property type="match status" value="4"/>
</dbReference>
<evidence type="ECO:0000256" key="15">
    <source>
        <dbReference type="SAM" id="Coils"/>
    </source>
</evidence>
<feature type="domain" description="PAC" evidence="20">
    <location>
        <begin position="781"/>
        <end position="831"/>
    </location>
</feature>
<dbReference type="PROSITE" id="PS50110">
    <property type="entry name" value="RESPONSE_REGULATORY"/>
    <property type="match status" value="1"/>
</dbReference>
<feature type="domain" description="PAS" evidence="19">
    <location>
        <begin position="709"/>
        <end position="751"/>
    </location>
</feature>
<feature type="modified residue" description="4-aspartylphosphate" evidence="14">
    <location>
        <position position="1280"/>
    </location>
</feature>
<dbReference type="Pfam" id="PF00072">
    <property type="entry name" value="Response_reg"/>
    <property type="match status" value="1"/>
</dbReference>
<evidence type="ECO:0000256" key="10">
    <source>
        <dbReference type="ARBA" id="ARBA00023012"/>
    </source>
</evidence>
<feature type="domain" description="PAS" evidence="19">
    <location>
        <begin position="576"/>
        <end position="643"/>
    </location>
</feature>
<dbReference type="FunFam" id="3.30.565.10:FF:000010">
    <property type="entry name" value="Sensor histidine kinase RcsC"/>
    <property type="match status" value="1"/>
</dbReference>
<dbReference type="Pfam" id="PF00512">
    <property type="entry name" value="HisKA"/>
    <property type="match status" value="1"/>
</dbReference>
<feature type="domain" description="Histidine kinase" evidence="17">
    <location>
        <begin position="976"/>
        <end position="1205"/>
    </location>
</feature>
<dbReference type="eggNOG" id="COG2205">
    <property type="taxonomic scope" value="Bacteria"/>
</dbReference>
<proteinExistence type="inferred from homology"/>
<name>K9ZIE4_ANACC</name>
<dbReference type="Gene3D" id="1.10.287.130">
    <property type="match status" value="1"/>
</dbReference>
<evidence type="ECO:0000256" key="12">
    <source>
        <dbReference type="ARBA" id="ARBA00023306"/>
    </source>
</evidence>
<dbReference type="CDD" id="cd16922">
    <property type="entry name" value="HATPase_EvgS-ArcB-TorS-like"/>
    <property type="match status" value="1"/>
</dbReference>
<comment type="catalytic activity">
    <reaction evidence="1">
        <text>ATP + protein L-histidine = ADP + protein N-phospho-L-histidine.</text>
        <dbReference type="EC" id="2.7.13.3"/>
    </reaction>
</comment>
<dbReference type="SMART" id="SM00304">
    <property type="entry name" value="HAMP"/>
    <property type="match status" value="1"/>
</dbReference>
<feature type="coiled-coil region" evidence="15">
    <location>
        <begin position="949"/>
        <end position="976"/>
    </location>
</feature>
<evidence type="ECO:0000256" key="9">
    <source>
        <dbReference type="ARBA" id="ARBA00022840"/>
    </source>
</evidence>
<dbReference type="Pfam" id="PF08447">
    <property type="entry name" value="PAS_3"/>
    <property type="match status" value="1"/>
</dbReference>
<dbReference type="Gene3D" id="6.10.340.10">
    <property type="match status" value="1"/>
</dbReference>
<comment type="subcellular location">
    <subcellularLocation>
        <location evidence="2">Membrane</location>
    </subcellularLocation>
</comment>
<keyword evidence="6" id="KW-0808">Transferase</keyword>
<feature type="domain" description="Response regulatory" evidence="18">
    <location>
        <begin position="1231"/>
        <end position="1354"/>
    </location>
</feature>
<organism evidence="22 23">
    <name type="scientific">Anabaena cylindrica (strain ATCC 27899 / PCC 7122)</name>
    <dbReference type="NCBI Taxonomy" id="272123"/>
    <lineage>
        <taxon>Bacteria</taxon>
        <taxon>Bacillati</taxon>
        <taxon>Cyanobacteriota</taxon>
        <taxon>Cyanophyceae</taxon>
        <taxon>Nostocales</taxon>
        <taxon>Nostocaceae</taxon>
        <taxon>Anabaena</taxon>
    </lineage>
</organism>
<dbReference type="SMART" id="SM00091">
    <property type="entry name" value="PAS"/>
    <property type="match status" value="4"/>
</dbReference>